<comment type="caution">
    <text evidence="2">The sequence shown here is derived from an EMBL/GenBank/DDBJ whole genome shotgun (WGS) entry which is preliminary data.</text>
</comment>
<feature type="chain" id="PRO_5039217173" evidence="1">
    <location>
        <begin position="27"/>
        <end position="241"/>
    </location>
</feature>
<dbReference type="AlphaFoldDB" id="A0A9D2LK92"/>
<dbReference type="Proteomes" id="UP000823824">
    <property type="component" value="Unassembled WGS sequence"/>
</dbReference>
<feature type="signal peptide" evidence="1">
    <location>
        <begin position="1"/>
        <end position="26"/>
    </location>
</feature>
<evidence type="ECO:0000313" key="3">
    <source>
        <dbReference type="Proteomes" id="UP000823824"/>
    </source>
</evidence>
<sequence>MRIHSGICAGALLLALLLTGCGGESSAPEAGKDLPAETAYGETAEPAPETPADPDALTAEEIAQVNDAFAPFDERENGSYMNPVCSFFTSYYERPEDLDLVEFLRYFGLGESPVGDDAEFEALKAAEGWPFSTDRLDQMPVPVHKYSRADVDAYLEEHAGITTADLTAFPDSTADLLYLPEYDAFYNFTSDAGPGMFICETGRREGDLLILTGGGKKLTLEETEDGRYLFRAFLLLERGEA</sequence>
<dbReference type="EMBL" id="DWZJ01000069">
    <property type="protein sequence ID" value="HJB13660.1"/>
    <property type="molecule type" value="Genomic_DNA"/>
</dbReference>
<name>A0A9D2LK92_9FIRM</name>
<accession>A0A9D2LK92</accession>
<reference evidence="2" key="1">
    <citation type="journal article" date="2021" name="PeerJ">
        <title>Extensive microbial diversity within the chicken gut microbiome revealed by metagenomics and culture.</title>
        <authorList>
            <person name="Gilroy R."/>
            <person name="Ravi A."/>
            <person name="Getino M."/>
            <person name="Pursley I."/>
            <person name="Horton D.L."/>
            <person name="Alikhan N.F."/>
            <person name="Baker D."/>
            <person name="Gharbi K."/>
            <person name="Hall N."/>
            <person name="Watson M."/>
            <person name="Adriaenssens E.M."/>
            <person name="Foster-Nyarko E."/>
            <person name="Jarju S."/>
            <person name="Secka A."/>
            <person name="Antonio M."/>
            <person name="Oren A."/>
            <person name="Chaudhuri R.R."/>
            <person name="La Ragione R."/>
            <person name="Hildebrand F."/>
            <person name="Pallen M.J."/>
        </authorList>
    </citation>
    <scope>NUCLEOTIDE SEQUENCE</scope>
    <source>
        <strain evidence="2">ChiBcec18-1249</strain>
    </source>
</reference>
<protein>
    <submittedName>
        <fullName evidence="2">Uncharacterized protein</fullName>
    </submittedName>
</protein>
<evidence type="ECO:0000256" key="1">
    <source>
        <dbReference type="SAM" id="SignalP"/>
    </source>
</evidence>
<evidence type="ECO:0000313" key="2">
    <source>
        <dbReference type="EMBL" id="HJB13660.1"/>
    </source>
</evidence>
<proteinExistence type="predicted"/>
<gene>
    <name evidence="2" type="ORF">H9787_08100</name>
</gene>
<keyword evidence="1" id="KW-0732">Signal</keyword>
<dbReference type="PROSITE" id="PS51257">
    <property type="entry name" value="PROKAR_LIPOPROTEIN"/>
    <property type="match status" value="1"/>
</dbReference>
<organism evidence="2 3">
    <name type="scientific">Candidatus Oscillibacter excrementigallinarum</name>
    <dbReference type="NCBI Taxonomy" id="2838716"/>
    <lineage>
        <taxon>Bacteria</taxon>
        <taxon>Bacillati</taxon>
        <taxon>Bacillota</taxon>
        <taxon>Clostridia</taxon>
        <taxon>Eubacteriales</taxon>
        <taxon>Oscillospiraceae</taxon>
        <taxon>Oscillibacter</taxon>
    </lineage>
</organism>
<reference evidence="2" key="2">
    <citation type="submission" date="2021-04" db="EMBL/GenBank/DDBJ databases">
        <authorList>
            <person name="Gilroy R."/>
        </authorList>
    </citation>
    <scope>NUCLEOTIDE SEQUENCE</scope>
    <source>
        <strain evidence="2">ChiBcec18-1249</strain>
    </source>
</reference>